<comment type="similarity">
    <text evidence="2">Belongs to the major facilitator superfamily. Metabolite:H+ Symporter (MHS) family (TC 2.A.1.6) family.</text>
</comment>
<evidence type="ECO:0000256" key="9">
    <source>
        <dbReference type="SAM" id="Phobius"/>
    </source>
</evidence>
<dbReference type="PROSITE" id="PS50850">
    <property type="entry name" value="MFS"/>
    <property type="match status" value="1"/>
</dbReference>
<dbReference type="PANTHER" id="PTHR43528">
    <property type="entry name" value="ALPHA-KETOGLUTARATE PERMEASE"/>
    <property type="match status" value="1"/>
</dbReference>
<evidence type="ECO:0000256" key="1">
    <source>
        <dbReference type="ARBA" id="ARBA00004651"/>
    </source>
</evidence>
<evidence type="ECO:0000256" key="5">
    <source>
        <dbReference type="ARBA" id="ARBA00022692"/>
    </source>
</evidence>
<keyword evidence="7 9" id="KW-1133">Transmembrane helix</keyword>
<evidence type="ECO:0000313" key="12">
    <source>
        <dbReference type="Proteomes" id="UP001361239"/>
    </source>
</evidence>
<dbReference type="EMBL" id="JBBHJZ010000001">
    <property type="protein sequence ID" value="MEJ5975918.1"/>
    <property type="molecule type" value="Genomic_DNA"/>
</dbReference>
<feature type="transmembrane region" description="Helical" evidence="9">
    <location>
        <begin position="311"/>
        <end position="336"/>
    </location>
</feature>
<keyword evidence="4" id="KW-1003">Cell membrane</keyword>
<evidence type="ECO:0000256" key="7">
    <source>
        <dbReference type="ARBA" id="ARBA00022989"/>
    </source>
</evidence>
<feature type="transmembrane region" description="Helical" evidence="9">
    <location>
        <begin position="40"/>
        <end position="64"/>
    </location>
</feature>
<dbReference type="Gene3D" id="1.20.1250.20">
    <property type="entry name" value="MFS general substrate transporter like domains"/>
    <property type="match status" value="2"/>
</dbReference>
<accession>A0ABU8RSG8</accession>
<dbReference type="InterPro" id="IPR005829">
    <property type="entry name" value="Sugar_transporter_CS"/>
</dbReference>
<evidence type="ECO:0000313" key="11">
    <source>
        <dbReference type="EMBL" id="MEJ5975918.1"/>
    </source>
</evidence>
<dbReference type="InterPro" id="IPR011701">
    <property type="entry name" value="MFS"/>
</dbReference>
<reference evidence="11 12" key="1">
    <citation type="submission" date="2024-03" db="EMBL/GenBank/DDBJ databases">
        <authorList>
            <person name="Jo J.-H."/>
        </authorList>
    </citation>
    <scope>NUCLEOTIDE SEQUENCE [LARGE SCALE GENOMIC DNA]</scope>
    <source>
        <strain evidence="11 12">PS1R-30</strain>
    </source>
</reference>
<name>A0ABU8RSG8_9SPHN</name>
<evidence type="ECO:0000256" key="2">
    <source>
        <dbReference type="ARBA" id="ARBA00008240"/>
    </source>
</evidence>
<keyword evidence="6" id="KW-0769">Symport</keyword>
<gene>
    <name evidence="11" type="ORF">WG901_04685</name>
</gene>
<dbReference type="Pfam" id="PF07690">
    <property type="entry name" value="MFS_1"/>
    <property type="match status" value="1"/>
</dbReference>
<feature type="transmembrane region" description="Helical" evidence="9">
    <location>
        <begin position="378"/>
        <end position="399"/>
    </location>
</feature>
<evidence type="ECO:0000256" key="4">
    <source>
        <dbReference type="ARBA" id="ARBA00022475"/>
    </source>
</evidence>
<organism evidence="11 12">
    <name type="scientific">Novosphingobium anseongense</name>
    <dbReference type="NCBI Taxonomy" id="3133436"/>
    <lineage>
        <taxon>Bacteria</taxon>
        <taxon>Pseudomonadati</taxon>
        <taxon>Pseudomonadota</taxon>
        <taxon>Alphaproteobacteria</taxon>
        <taxon>Sphingomonadales</taxon>
        <taxon>Sphingomonadaceae</taxon>
        <taxon>Novosphingobium</taxon>
    </lineage>
</organism>
<feature type="transmembrane region" description="Helical" evidence="9">
    <location>
        <begin position="253"/>
        <end position="274"/>
    </location>
</feature>
<feature type="transmembrane region" description="Helical" evidence="9">
    <location>
        <begin position="220"/>
        <end position="241"/>
    </location>
</feature>
<keyword evidence="5 9" id="KW-0812">Transmembrane</keyword>
<dbReference type="PANTHER" id="PTHR43528:SF3">
    <property type="entry name" value="CITRATE-PROTON SYMPORTER"/>
    <property type="match status" value="1"/>
</dbReference>
<evidence type="ECO:0000256" key="3">
    <source>
        <dbReference type="ARBA" id="ARBA00022448"/>
    </source>
</evidence>
<feature type="transmembrane region" description="Helical" evidence="9">
    <location>
        <begin position="76"/>
        <end position="94"/>
    </location>
</feature>
<dbReference type="InterPro" id="IPR051084">
    <property type="entry name" value="H+-coupled_symporters"/>
</dbReference>
<dbReference type="SUPFAM" id="SSF103473">
    <property type="entry name" value="MFS general substrate transporter"/>
    <property type="match status" value="1"/>
</dbReference>
<dbReference type="Proteomes" id="UP001361239">
    <property type="component" value="Unassembled WGS sequence"/>
</dbReference>
<feature type="transmembrane region" description="Helical" evidence="9">
    <location>
        <begin position="176"/>
        <end position="199"/>
    </location>
</feature>
<sequence length="412" mass="42984">MRRAVAAATVGNALEFYDFVAFAFFAVQIGRAFFPSGDPFVSLMGSLATFGAGFVSRPLGAWVLGGYADRYGRKPAMLVSMLLMGLGIALLALTPSYASIGLAAPVLAVIARLIQGFALGGEIGSATTYLIEAAEEHRRGLVISLQGASQAVAALTAALVGLGLSLALSEAALAAYGWRIALLLGTAIVPFALVIRRALPETLPQAPVAPSEISASYRRTVLCGLAMIGAGTTGTYIFTYMATFGQNTLHFPASVALTAQALIGAMQVVATLLGGWLSDRLGRRPMMVWPALAFVCAVVPCFAWIDATRDAGVFITAMVLLASLSFLTQASIYATISEGLPTRIRARGFALVYALPVSLIGGATQLIVTWLIKATGTPMALAWYLTGAALIGLVAMILAPETAPVRRHLAAR</sequence>
<evidence type="ECO:0000256" key="8">
    <source>
        <dbReference type="ARBA" id="ARBA00023136"/>
    </source>
</evidence>
<dbReference type="InterPro" id="IPR020846">
    <property type="entry name" value="MFS_dom"/>
</dbReference>
<feature type="transmembrane region" description="Helical" evidence="9">
    <location>
        <begin position="141"/>
        <end position="164"/>
    </location>
</feature>
<comment type="subcellular location">
    <subcellularLocation>
        <location evidence="1">Cell membrane</location>
        <topology evidence="1">Multi-pass membrane protein</topology>
    </subcellularLocation>
</comment>
<evidence type="ECO:0000256" key="6">
    <source>
        <dbReference type="ARBA" id="ARBA00022847"/>
    </source>
</evidence>
<evidence type="ECO:0000259" key="10">
    <source>
        <dbReference type="PROSITE" id="PS50850"/>
    </source>
</evidence>
<feature type="transmembrane region" description="Helical" evidence="9">
    <location>
        <begin position="286"/>
        <end position="305"/>
    </location>
</feature>
<comment type="caution">
    <text evidence="11">The sequence shown here is derived from an EMBL/GenBank/DDBJ whole genome shotgun (WGS) entry which is preliminary data.</text>
</comment>
<feature type="transmembrane region" description="Helical" evidence="9">
    <location>
        <begin position="100"/>
        <end position="120"/>
    </location>
</feature>
<keyword evidence="8 9" id="KW-0472">Membrane</keyword>
<proteinExistence type="inferred from homology"/>
<keyword evidence="12" id="KW-1185">Reference proteome</keyword>
<dbReference type="PROSITE" id="PS00216">
    <property type="entry name" value="SUGAR_TRANSPORT_1"/>
    <property type="match status" value="2"/>
</dbReference>
<dbReference type="RefSeq" id="WP_339585847.1">
    <property type="nucleotide sequence ID" value="NZ_JBBHJZ010000001.1"/>
</dbReference>
<keyword evidence="3" id="KW-0813">Transport</keyword>
<dbReference type="PROSITE" id="PS00217">
    <property type="entry name" value="SUGAR_TRANSPORT_2"/>
    <property type="match status" value="1"/>
</dbReference>
<protein>
    <submittedName>
        <fullName evidence="11">MFS transporter</fullName>
    </submittedName>
</protein>
<feature type="domain" description="Major facilitator superfamily (MFS) profile" evidence="10">
    <location>
        <begin position="4"/>
        <end position="403"/>
    </location>
</feature>
<feature type="transmembrane region" description="Helical" evidence="9">
    <location>
        <begin position="12"/>
        <end position="34"/>
    </location>
</feature>
<dbReference type="InterPro" id="IPR036259">
    <property type="entry name" value="MFS_trans_sf"/>
</dbReference>
<feature type="transmembrane region" description="Helical" evidence="9">
    <location>
        <begin position="348"/>
        <end position="372"/>
    </location>
</feature>